<dbReference type="InterPro" id="IPR017853">
    <property type="entry name" value="GH"/>
</dbReference>
<dbReference type="Gene3D" id="3.20.20.70">
    <property type="entry name" value="Aldolase class I"/>
    <property type="match status" value="1"/>
</dbReference>
<evidence type="ECO:0000256" key="1">
    <source>
        <dbReference type="ARBA" id="ARBA00022801"/>
    </source>
</evidence>
<name>A0A6J4LVJ8_9ACTN</name>
<dbReference type="GO" id="GO:0004557">
    <property type="term" value="F:alpha-galactosidase activity"/>
    <property type="evidence" value="ECO:0007669"/>
    <property type="project" value="UniProtKB-EC"/>
</dbReference>
<evidence type="ECO:0000256" key="2">
    <source>
        <dbReference type="ARBA" id="ARBA00023295"/>
    </source>
</evidence>
<dbReference type="CDD" id="cd14791">
    <property type="entry name" value="GH36"/>
    <property type="match status" value="1"/>
</dbReference>
<dbReference type="InterPro" id="IPR002252">
    <property type="entry name" value="Glyco_hydro_36"/>
</dbReference>
<dbReference type="EMBL" id="CADCUI010000020">
    <property type="protein sequence ID" value="CAA9342065.1"/>
    <property type="molecule type" value="Genomic_DNA"/>
</dbReference>
<keyword evidence="1 3" id="KW-0378">Hydrolase</keyword>
<evidence type="ECO:0000313" key="3">
    <source>
        <dbReference type="EMBL" id="CAA9342065.1"/>
    </source>
</evidence>
<dbReference type="GO" id="GO:0016052">
    <property type="term" value="P:carbohydrate catabolic process"/>
    <property type="evidence" value="ECO:0007669"/>
    <property type="project" value="InterPro"/>
</dbReference>
<gene>
    <name evidence="3" type="ORF">AVDCRST_MAG34-996</name>
</gene>
<dbReference type="SUPFAM" id="SSF51445">
    <property type="entry name" value="(Trans)glycosidases"/>
    <property type="match status" value="1"/>
</dbReference>
<protein>
    <submittedName>
        <fullName evidence="3">GH36</fullName>
        <ecNumber evidence="3">3.2.1.22</ecNumber>
    </submittedName>
</protein>
<keyword evidence="2 3" id="KW-0326">Glycosidase</keyword>
<dbReference type="AlphaFoldDB" id="A0A6J4LVJ8"/>
<dbReference type="PANTHER" id="PTHR43053">
    <property type="entry name" value="GLYCOSIDASE FAMILY 31"/>
    <property type="match status" value="1"/>
</dbReference>
<reference evidence="3" key="1">
    <citation type="submission" date="2020-02" db="EMBL/GenBank/DDBJ databases">
        <authorList>
            <person name="Meier V. D."/>
        </authorList>
    </citation>
    <scope>NUCLEOTIDE SEQUENCE</scope>
    <source>
        <strain evidence="3">AVDCRST_MAG34</strain>
    </source>
</reference>
<organism evidence="3">
    <name type="scientific">uncultured Nocardioidaceae bacterium</name>
    <dbReference type="NCBI Taxonomy" id="253824"/>
    <lineage>
        <taxon>Bacteria</taxon>
        <taxon>Bacillati</taxon>
        <taxon>Actinomycetota</taxon>
        <taxon>Actinomycetes</taxon>
        <taxon>Propionibacteriales</taxon>
        <taxon>Nocardioidaceae</taxon>
        <taxon>environmental samples</taxon>
    </lineage>
</organism>
<dbReference type="Pfam" id="PF02065">
    <property type="entry name" value="Melibiase"/>
    <property type="match status" value="1"/>
</dbReference>
<dbReference type="InterPro" id="IPR013785">
    <property type="entry name" value="Aldolase_TIM"/>
</dbReference>
<dbReference type="EC" id="3.2.1.22" evidence="3"/>
<accession>A0A6J4LVJ8</accession>
<dbReference type="PANTHER" id="PTHR43053:SF3">
    <property type="entry name" value="ALPHA-GALACTOSIDASE C-RELATED"/>
    <property type="match status" value="1"/>
</dbReference>
<proteinExistence type="predicted"/>
<sequence>MPGKVVDEVRVDPTTGRVYAEGWQSWSPATWYPVDGTSLAPGSDWQHTMRYRPGTPIAPTGVQAEGVLVVDPGGGEPARCYGAGDLGSVPTLWTELVGDHLVVRCNGEVQSTSSADGGEAALAAYGDWFARRVGSAAPGAPPTVWCSWYRYFEEVTSAHVLENLRAIDAHDLPVDVVQVDDGWSPGLGEGLGVAERFGSLPALVDEIRSSGRRAGLWLAPFLVGSRTTLAREHPDWLVGDAGRNWGQQLVGLDVTHPGVRELLAHVLRRIVDLGISYLKLDFLYGAAVPGARHEDLTGTEAYRSGLSLVREAVGPDVYLVGCGAPLLPSVGLVDAMRVSPDTFHAGGEDGSTGLRGLMPVAARAWQQGRFWVNDPDCLVARPSYSERGRWAEAAVTYGGLPSFSDRVAELDEWGLRVVRDLLGEGGDPSPFPLERLRAGAGLAASERAQRAQARDAS</sequence>
<dbReference type="InterPro" id="IPR050985">
    <property type="entry name" value="Alpha-glycosidase_related"/>
</dbReference>